<dbReference type="EMBL" id="PIPN01000001">
    <property type="protein sequence ID" value="RUO31623.1"/>
    <property type="molecule type" value="Genomic_DNA"/>
</dbReference>
<dbReference type="Gene3D" id="2.30.110.10">
    <property type="entry name" value="Electron Transport, Fmn-binding Protein, Chain A"/>
    <property type="match status" value="1"/>
</dbReference>
<reference evidence="1 2" key="1">
    <citation type="journal article" date="2018" name="Front. Microbiol.">
        <title>Genome-Based Analysis Reveals the Taxonomy and Diversity of the Family Idiomarinaceae.</title>
        <authorList>
            <person name="Liu Y."/>
            <person name="Lai Q."/>
            <person name="Shao Z."/>
        </authorList>
    </citation>
    <scope>NUCLEOTIDE SEQUENCE [LARGE SCALE GENOMIC DNA]</scope>
    <source>
        <strain evidence="1 2">GBSy1</strain>
    </source>
</reference>
<dbReference type="Proteomes" id="UP000287410">
    <property type="component" value="Unassembled WGS sequence"/>
</dbReference>
<dbReference type="InterPro" id="IPR007396">
    <property type="entry name" value="TR_PAI2-type"/>
</dbReference>
<comment type="caution">
    <text evidence="1">The sequence shown here is derived from an EMBL/GenBank/DDBJ whole genome shotgun (WGS) entry which is preliminary data.</text>
</comment>
<accession>A0ABY0C1G4</accession>
<proteinExistence type="predicted"/>
<keyword evidence="2" id="KW-1185">Reference proteome</keyword>
<organism evidence="1 2">
    <name type="scientific">Aliidiomarina sedimenti</name>
    <dbReference type="NCBI Taxonomy" id="1933879"/>
    <lineage>
        <taxon>Bacteria</taxon>
        <taxon>Pseudomonadati</taxon>
        <taxon>Pseudomonadota</taxon>
        <taxon>Gammaproteobacteria</taxon>
        <taxon>Alteromonadales</taxon>
        <taxon>Idiomarinaceae</taxon>
        <taxon>Aliidiomarina</taxon>
    </lineage>
</organism>
<dbReference type="Pfam" id="PF04299">
    <property type="entry name" value="FMN_bind_2"/>
    <property type="match status" value="1"/>
</dbReference>
<sequence>MYIPNNIEMAEDHAIKTFITDYGFGVLVSADLTATHLPVIYESKEGKLGCLYGHFGTGRTHIGK</sequence>
<protein>
    <submittedName>
        <fullName evidence="1">Uncharacterized protein</fullName>
    </submittedName>
</protein>
<gene>
    <name evidence="1" type="ORF">CWE12_01085</name>
</gene>
<evidence type="ECO:0000313" key="1">
    <source>
        <dbReference type="EMBL" id="RUO31623.1"/>
    </source>
</evidence>
<dbReference type="InterPro" id="IPR012349">
    <property type="entry name" value="Split_barrel_FMN-bd"/>
</dbReference>
<name>A0ABY0C1G4_9GAMM</name>
<evidence type="ECO:0000313" key="2">
    <source>
        <dbReference type="Proteomes" id="UP000287410"/>
    </source>
</evidence>